<evidence type="ECO:0000313" key="2">
    <source>
        <dbReference type="Proteomes" id="UP000018719"/>
    </source>
</evidence>
<dbReference type="AlphaFoldDB" id="V6HA77"/>
<evidence type="ECO:0000313" key="1">
    <source>
        <dbReference type="EMBL" id="EQA35228.1"/>
    </source>
</evidence>
<gene>
    <name evidence="1" type="ORF">LEP1GSC047_1706</name>
</gene>
<sequence length="46" mass="5434">MHFELPCLLSGVFLLDLVCEKFKTFPFLERTFNNNLFLFSFLTLST</sequence>
<accession>V6HA77</accession>
<proteinExistence type="predicted"/>
<dbReference type="STRING" id="1049790.LEP1GSC047_1706"/>
<reference evidence="1 2" key="1">
    <citation type="submission" date="2013-05" db="EMBL/GenBank/DDBJ databases">
        <authorList>
            <person name="Harkins D.M."/>
            <person name="Durkin A.S."/>
            <person name="Brinkac L.M."/>
            <person name="Haft D.H."/>
            <person name="Selengut J.D."/>
            <person name="Sanka R."/>
            <person name="DePew J."/>
            <person name="Purushe J."/>
            <person name="Hartskeerl R.A."/>
            <person name="Ahmed A."/>
            <person name="van der Linden H."/>
            <person name="Goris M.G.A."/>
            <person name="Vinetz J.M."/>
            <person name="Sutton G.G."/>
            <person name="Nierman W.C."/>
            <person name="Fouts D.E."/>
        </authorList>
    </citation>
    <scope>NUCLEOTIDE SEQUENCE [LARGE SCALE GENOMIC DNA]</scope>
    <source>
        <strain evidence="1 2">10</strain>
    </source>
</reference>
<dbReference type="Proteomes" id="UP000018719">
    <property type="component" value="Unassembled WGS sequence"/>
</dbReference>
<organism evidence="1 2">
    <name type="scientific">Leptospira inadai serovar Lyme str. 10</name>
    <dbReference type="NCBI Taxonomy" id="1049790"/>
    <lineage>
        <taxon>Bacteria</taxon>
        <taxon>Pseudomonadati</taxon>
        <taxon>Spirochaetota</taxon>
        <taxon>Spirochaetia</taxon>
        <taxon>Leptospirales</taxon>
        <taxon>Leptospiraceae</taxon>
        <taxon>Leptospira</taxon>
    </lineage>
</organism>
<protein>
    <submittedName>
        <fullName evidence="1">Uncharacterized protein</fullName>
    </submittedName>
</protein>
<comment type="caution">
    <text evidence="1">The sequence shown here is derived from an EMBL/GenBank/DDBJ whole genome shotgun (WGS) entry which is preliminary data.</text>
</comment>
<name>V6HA77_9LEPT</name>
<dbReference type="EMBL" id="AHMM02000025">
    <property type="protein sequence ID" value="EQA35228.1"/>
    <property type="molecule type" value="Genomic_DNA"/>
</dbReference>